<evidence type="ECO:0000256" key="5">
    <source>
        <dbReference type="ARBA" id="ARBA00022691"/>
    </source>
</evidence>
<evidence type="ECO:0000259" key="9">
    <source>
        <dbReference type="Pfam" id="PF02676"/>
    </source>
</evidence>
<dbReference type="InterPro" id="IPR003827">
    <property type="entry name" value="tRNA_yW-synthesising"/>
</dbReference>
<feature type="non-terminal residue" evidence="10">
    <location>
        <position position="176"/>
    </location>
</feature>
<comment type="catalytic activity">
    <reaction evidence="8">
        <text>4-demethyl-7-[(3S)-3-amino-3-carboxypropyl]wyosine(37) in tRNA(Phe) + S-adenosyl-L-methionine = 7-[(3S)-3-amino-3-carboxypropyl]wyosine(37) in tRNA(Phe) + S-adenosyl-L-homocysteine + H(+)</text>
        <dbReference type="Rhea" id="RHEA:36635"/>
        <dbReference type="Rhea" id="RHEA-COMP:10378"/>
        <dbReference type="Rhea" id="RHEA-COMP:10379"/>
        <dbReference type="ChEBI" id="CHEBI:15378"/>
        <dbReference type="ChEBI" id="CHEBI:57856"/>
        <dbReference type="ChEBI" id="CHEBI:59789"/>
        <dbReference type="ChEBI" id="CHEBI:73543"/>
        <dbReference type="ChEBI" id="CHEBI:73550"/>
        <dbReference type="EC" id="2.1.1.282"/>
    </reaction>
</comment>
<evidence type="ECO:0000256" key="2">
    <source>
        <dbReference type="ARBA" id="ARBA00012750"/>
    </source>
</evidence>
<dbReference type="Pfam" id="PF02676">
    <property type="entry name" value="TYW3"/>
    <property type="match status" value="1"/>
</dbReference>
<protein>
    <recommendedName>
        <fullName evidence="2">tRNA(Phe) 7-[(3-amino-3-carboxypropyl)-4-demethylwyosine(37)-N(4)]-methyltransferase</fullName>
        <ecNumber evidence="2">2.1.1.282</ecNumber>
    </recommendedName>
    <alternativeName>
        <fullName evidence="7">tRNA(Phe) 7-((3-amino-3-carboxypropyl)-4-demethylwyosine(37)-N(4))-methyltransferase</fullName>
    </alternativeName>
</protein>
<dbReference type="SUPFAM" id="SSF111278">
    <property type="entry name" value="SSo0622-like"/>
    <property type="match status" value="1"/>
</dbReference>
<dbReference type="Gene3D" id="3.30.1960.10">
    <property type="entry name" value="tRNA wybutosine-synthesizing-like"/>
    <property type="match status" value="1"/>
</dbReference>
<organism evidence="10 11">
    <name type="scientific">Tortispora caseinolytica NRRL Y-17796</name>
    <dbReference type="NCBI Taxonomy" id="767744"/>
    <lineage>
        <taxon>Eukaryota</taxon>
        <taxon>Fungi</taxon>
        <taxon>Dikarya</taxon>
        <taxon>Ascomycota</taxon>
        <taxon>Saccharomycotina</taxon>
        <taxon>Trigonopsidomycetes</taxon>
        <taxon>Trigonopsidales</taxon>
        <taxon>Trigonopsidaceae</taxon>
        <taxon>Tortispora</taxon>
    </lineage>
</organism>
<dbReference type="InterPro" id="IPR036602">
    <property type="entry name" value="tRNA_yW-synthesising-like_sf"/>
</dbReference>
<comment type="similarity">
    <text evidence="1">Belongs to the TYW3 family.</text>
</comment>
<evidence type="ECO:0000256" key="8">
    <source>
        <dbReference type="ARBA" id="ARBA00049202"/>
    </source>
</evidence>
<evidence type="ECO:0000256" key="1">
    <source>
        <dbReference type="ARBA" id="ARBA00008569"/>
    </source>
</evidence>
<evidence type="ECO:0000256" key="3">
    <source>
        <dbReference type="ARBA" id="ARBA00022603"/>
    </source>
</evidence>
<dbReference type="OrthoDB" id="263283at2759"/>
<reference evidence="11" key="1">
    <citation type="submission" date="2016-02" db="EMBL/GenBank/DDBJ databases">
        <title>Comparative genomics of biotechnologically important yeasts.</title>
        <authorList>
            <consortium name="DOE Joint Genome Institute"/>
            <person name="Riley R."/>
            <person name="Haridas S."/>
            <person name="Wolfe K.H."/>
            <person name="Lopes M.R."/>
            <person name="Hittinger C.T."/>
            <person name="Goker M."/>
            <person name="Salamov A."/>
            <person name="Wisecaver J."/>
            <person name="Long T.M."/>
            <person name="Aerts A.L."/>
            <person name="Barry K."/>
            <person name="Choi C."/>
            <person name="Clum A."/>
            <person name="Coughlan A.Y."/>
            <person name="Deshpande S."/>
            <person name="Douglass A.P."/>
            <person name="Hanson S.J."/>
            <person name="Klenk H.-P."/>
            <person name="Labutti K."/>
            <person name="Lapidus A."/>
            <person name="Lindquist E."/>
            <person name="Lipzen A."/>
            <person name="Meier-Kolthoff J.P."/>
            <person name="Ohm R.A."/>
            <person name="Otillar R.P."/>
            <person name="Pangilinan J."/>
            <person name="Peng Y."/>
            <person name="Rokas A."/>
            <person name="Rosa C.A."/>
            <person name="Scheuner C."/>
            <person name="Sibirny A.A."/>
            <person name="Slot J.C."/>
            <person name="Stielow J.B."/>
            <person name="Sun H."/>
            <person name="Kurtzman C.P."/>
            <person name="Blackwell M."/>
            <person name="Jeffries T.W."/>
            <person name="Grigoriev I.V."/>
        </authorList>
    </citation>
    <scope>NUCLEOTIDE SEQUENCE [LARGE SCALE GENOMIC DNA]</scope>
    <source>
        <strain evidence="11">NRRL Y-17796</strain>
    </source>
</reference>
<evidence type="ECO:0000256" key="6">
    <source>
        <dbReference type="ARBA" id="ARBA00022694"/>
    </source>
</evidence>
<proteinExistence type="inferred from homology"/>
<keyword evidence="4" id="KW-0808">Transferase</keyword>
<evidence type="ECO:0000256" key="7">
    <source>
        <dbReference type="ARBA" id="ARBA00030554"/>
    </source>
</evidence>
<evidence type="ECO:0000256" key="4">
    <source>
        <dbReference type="ARBA" id="ARBA00022679"/>
    </source>
</evidence>
<dbReference type="GO" id="GO:0032259">
    <property type="term" value="P:methylation"/>
    <property type="evidence" value="ECO:0007669"/>
    <property type="project" value="UniProtKB-KW"/>
</dbReference>
<keyword evidence="6" id="KW-0819">tRNA processing</keyword>
<evidence type="ECO:0000313" key="11">
    <source>
        <dbReference type="Proteomes" id="UP000095023"/>
    </source>
</evidence>
<dbReference type="GO" id="GO:0008168">
    <property type="term" value="F:methyltransferase activity"/>
    <property type="evidence" value="ECO:0007669"/>
    <property type="project" value="UniProtKB-KW"/>
</dbReference>
<dbReference type="Proteomes" id="UP000095023">
    <property type="component" value="Unassembled WGS sequence"/>
</dbReference>
<dbReference type="EC" id="2.1.1.282" evidence="2"/>
<dbReference type="AlphaFoldDB" id="A0A1E4TDX5"/>
<dbReference type="EMBL" id="KV453842">
    <property type="protein sequence ID" value="ODV89903.1"/>
    <property type="molecule type" value="Genomic_DNA"/>
</dbReference>
<name>A0A1E4TDX5_9ASCO</name>
<keyword evidence="11" id="KW-1185">Reference proteome</keyword>
<dbReference type="PANTHER" id="PTHR48418">
    <property type="entry name" value="TRNA WYBUTOSINE-SYNTHESIZING PROTEIN 3"/>
    <property type="match status" value="1"/>
</dbReference>
<gene>
    <name evidence="10" type="ORF">CANCADRAFT_17644</name>
</gene>
<feature type="domain" description="tRNA wybutosine-synthesizing protein" evidence="9">
    <location>
        <begin position="1"/>
        <end position="176"/>
    </location>
</feature>
<dbReference type="GO" id="GO:0008033">
    <property type="term" value="P:tRNA processing"/>
    <property type="evidence" value="ECO:0007669"/>
    <property type="project" value="UniProtKB-KW"/>
</dbReference>
<keyword evidence="3" id="KW-0489">Methyltransferase</keyword>
<accession>A0A1E4TDX5</accession>
<evidence type="ECO:0000313" key="10">
    <source>
        <dbReference type="EMBL" id="ODV89903.1"/>
    </source>
</evidence>
<dbReference type="PANTHER" id="PTHR48418:SF1">
    <property type="entry name" value="TRNA WYBUTOSINE-SYNTHESIZING PROTEIN 3"/>
    <property type="match status" value="1"/>
</dbReference>
<feature type="non-terminal residue" evidence="10">
    <location>
        <position position="1"/>
    </location>
</feature>
<sequence>DKSPKGSIDTKLIPAMELINQHPDMFTTSSCSGRVTVFGGLKHTGTWKYVCHDKSELLDGFSLYKEVFGDEELTNVPIEPTVWFKFEPVILHVQCNGAEWSRTLLIKALDAGMRESGIGPNQMAVAIRTGSLRMEAPIGGTVDDKIVPIVTPEYLDILVKASRKMFDLNDQKIDRL</sequence>
<keyword evidence="5" id="KW-0949">S-adenosyl-L-methionine</keyword>